<organism evidence="1 2">
    <name type="scientific">Methylocystis hirsuta</name>
    <dbReference type="NCBI Taxonomy" id="369798"/>
    <lineage>
        <taxon>Bacteria</taxon>
        <taxon>Pseudomonadati</taxon>
        <taxon>Pseudomonadota</taxon>
        <taxon>Alphaproteobacteria</taxon>
        <taxon>Hyphomicrobiales</taxon>
        <taxon>Methylocystaceae</taxon>
        <taxon>Methylocystis</taxon>
    </lineage>
</organism>
<keyword evidence="2" id="KW-1185">Reference proteome</keyword>
<comment type="caution">
    <text evidence="1">The sequence shown here is derived from an EMBL/GenBank/DDBJ whole genome shotgun (WGS) entry which is preliminary data.</text>
</comment>
<evidence type="ECO:0000313" key="2">
    <source>
        <dbReference type="Proteomes" id="UP000268623"/>
    </source>
</evidence>
<proteinExistence type="predicted"/>
<accession>A0A3M9XK77</accession>
<name>A0A3M9XK77_9HYPH</name>
<evidence type="ECO:0000313" key="1">
    <source>
        <dbReference type="EMBL" id="RNJ48617.1"/>
    </source>
</evidence>
<dbReference type="AlphaFoldDB" id="A0A3M9XK77"/>
<reference evidence="1 2" key="1">
    <citation type="submission" date="2018-08" db="EMBL/GenBank/DDBJ databases">
        <title>Genome sequence of Methylocystis hirsuta CSC1, a methanotroph able to accumulate PHAs.</title>
        <authorList>
            <person name="Bordel S."/>
            <person name="Rodriguez E."/>
            <person name="Gancedo J."/>
            <person name="Munoz R."/>
        </authorList>
    </citation>
    <scope>NUCLEOTIDE SEQUENCE [LARGE SCALE GENOMIC DNA]</scope>
    <source>
        <strain evidence="1 2">CSC1</strain>
    </source>
</reference>
<dbReference type="Proteomes" id="UP000268623">
    <property type="component" value="Unassembled WGS sequence"/>
</dbReference>
<protein>
    <submittedName>
        <fullName evidence="1">Uncharacterized protein</fullName>
    </submittedName>
</protein>
<gene>
    <name evidence="1" type="ORF">D1O30_02210</name>
</gene>
<sequence>MPEGFLAAKLAIIVVDRRSADVMTDTTTQLAILSDALVKIIELGPMAAEGKASPADLLTRSGDIAAQALTAAATYGRLPSFSESVDGQQDTHPQS</sequence>
<dbReference type="EMBL" id="QWDD01000001">
    <property type="protein sequence ID" value="RNJ48617.1"/>
    <property type="molecule type" value="Genomic_DNA"/>
</dbReference>